<sequence>MTLICTILARGGSKGVPGKNIRPLAGKPLIAWSIEQAKATGLFALIAVSSDDADILAAGQAAGADLLVKRPAEMATDDASKLPAIRHCALEAEAALGREADIVVDLQPTSPLRLPEDIAAAVALRAETGAQSVITGQVAKCSPYFSLVEEAPDGVASLSKTLDRPIVRRQDAPRCYDMNGSIYVWTRAALVDEPSVFYPTTRLLVMPEERSVDIDTQLDFLFADFLMRRRLGAAGDAMVSQQ</sequence>
<evidence type="ECO:0000313" key="1">
    <source>
        <dbReference type="EMBL" id="QGM45241.1"/>
    </source>
</evidence>
<dbReference type="Proteomes" id="UP000309061">
    <property type="component" value="Chromosome"/>
</dbReference>
<evidence type="ECO:0000313" key="2">
    <source>
        <dbReference type="Proteomes" id="UP000309061"/>
    </source>
</evidence>
<reference evidence="1 2" key="1">
    <citation type="submission" date="2019-11" db="EMBL/GenBank/DDBJ databases">
        <title>The genome sequence of Methylocystis heyeri.</title>
        <authorList>
            <person name="Oshkin I.Y."/>
            <person name="Miroshnikov K."/>
            <person name="Dedysh S.N."/>
        </authorList>
    </citation>
    <scope>NUCLEOTIDE SEQUENCE [LARGE SCALE GENOMIC DNA]</scope>
    <source>
        <strain evidence="1 2">H2</strain>
    </source>
</reference>
<gene>
    <name evidence="1" type="ORF">H2LOC_005775</name>
</gene>
<dbReference type="InterPro" id="IPR003329">
    <property type="entry name" value="Cytidylyl_trans"/>
</dbReference>
<dbReference type="InterPro" id="IPR050793">
    <property type="entry name" value="CMP-NeuNAc_synthase"/>
</dbReference>
<keyword evidence="1" id="KW-0282">Flagellum</keyword>
<dbReference type="AlphaFoldDB" id="A0A6B8KE07"/>
<dbReference type="KEGG" id="mhey:H2LOC_005775"/>
<dbReference type="GO" id="GO:0008781">
    <property type="term" value="F:N-acylneuraminate cytidylyltransferase activity"/>
    <property type="evidence" value="ECO:0007669"/>
    <property type="project" value="TreeGrafter"/>
</dbReference>
<accession>A0A6B8KE07</accession>
<dbReference type="RefSeq" id="WP_136495523.1">
    <property type="nucleotide sequence ID" value="NZ_CP046052.1"/>
</dbReference>
<dbReference type="SUPFAM" id="SSF53448">
    <property type="entry name" value="Nucleotide-diphospho-sugar transferases"/>
    <property type="match status" value="1"/>
</dbReference>
<organism evidence="1 2">
    <name type="scientific">Methylocystis heyeri</name>
    <dbReference type="NCBI Taxonomy" id="391905"/>
    <lineage>
        <taxon>Bacteria</taxon>
        <taxon>Pseudomonadati</taxon>
        <taxon>Pseudomonadota</taxon>
        <taxon>Alphaproteobacteria</taxon>
        <taxon>Hyphomicrobiales</taxon>
        <taxon>Methylocystaceae</taxon>
        <taxon>Methylocystis</taxon>
    </lineage>
</organism>
<dbReference type="InterPro" id="IPR029044">
    <property type="entry name" value="Nucleotide-diphossugar_trans"/>
</dbReference>
<dbReference type="Pfam" id="PF02348">
    <property type="entry name" value="CTP_transf_3"/>
    <property type="match status" value="1"/>
</dbReference>
<keyword evidence="2" id="KW-1185">Reference proteome</keyword>
<dbReference type="PANTHER" id="PTHR21485">
    <property type="entry name" value="HAD SUPERFAMILY MEMBERS CMAS AND KDSC"/>
    <property type="match status" value="1"/>
</dbReference>
<dbReference type="Gene3D" id="3.90.550.10">
    <property type="entry name" value="Spore Coat Polysaccharide Biosynthesis Protein SpsA, Chain A"/>
    <property type="match status" value="1"/>
</dbReference>
<keyword evidence="1" id="KW-0966">Cell projection</keyword>
<dbReference type="CDD" id="cd02513">
    <property type="entry name" value="CMP-NeuAc_Synthase"/>
    <property type="match status" value="1"/>
</dbReference>
<protein>
    <submittedName>
        <fullName evidence="1">Flagellar modification protein B</fullName>
    </submittedName>
</protein>
<dbReference type="PANTHER" id="PTHR21485:SF6">
    <property type="entry name" value="N-ACYLNEURAMINATE CYTIDYLYLTRANSFERASE-RELATED"/>
    <property type="match status" value="1"/>
</dbReference>
<dbReference type="EMBL" id="CP046052">
    <property type="protein sequence ID" value="QGM45241.1"/>
    <property type="molecule type" value="Genomic_DNA"/>
</dbReference>
<name>A0A6B8KE07_9HYPH</name>
<dbReference type="OrthoDB" id="9805604at2"/>
<keyword evidence="1" id="KW-0969">Cilium</keyword>
<proteinExistence type="predicted"/>